<dbReference type="GO" id="GO:0004518">
    <property type="term" value="F:nuclease activity"/>
    <property type="evidence" value="ECO:0007669"/>
    <property type="project" value="UniProtKB-KW"/>
</dbReference>
<keyword evidence="1" id="KW-0540">Nuclease</keyword>
<reference evidence="6 7" key="1">
    <citation type="submission" date="2019-05" db="EMBL/GenBank/DDBJ databases">
        <title>Genome sequence of Cellulomonas hominis strain CS1.</title>
        <authorList>
            <person name="Belmont J."/>
            <person name="Maclea K.S."/>
        </authorList>
    </citation>
    <scope>NUCLEOTIDE SEQUENCE [LARGE SCALE GENOMIC DNA]</scope>
    <source>
        <strain evidence="6 7">CS1</strain>
    </source>
</reference>
<comment type="caution">
    <text evidence="6">The sequence shown here is derived from an EMBL/GenBank/DDBJ whole genome shotgun (WGS) entry which is preliminary data.</text>
</comment>
<protein>
    <submittedName>
        <fullName evidence="6">Type II toxin-antitoxin system VapC family toxin</fullName>
    </submittedName>
</protein>
<evidence type="ECO:0000256" key="4">
    <source>
        <dbReference type="ARBA" id="ARBA00022842"/>
    </source>
</evidence>
<name>A0A7Z8JWN4_9CELL</name>
<evidence type="ECO:0000256" key="3">
    <source>
        <dbReference type="ARBA" id="ARBA00022801"/>
    </source>
</evidence>
<keyword evidence="2" id="KW-0479">Metal-binding</keyword>
<evidence type="ECO:0000313" key="7">
    <source>
        <dbReference type="Proteomes" id="UP000308121"/>
    </source>
</evidence>
<dbReference type="GO" id="GO:0016787">
    <property type="term" value="F:hydrolase activity"/>
    <property type="evidence" value="ECO:0007669"/>
    <property type="project" value="UniProtKB-KW"/>
</dbReference>
<proteinExistence type="predicted"/>
<organism evidence="6 7">
    <name type="scientific">Cellulomonas hominis</name>
    <dbReference type="NCBI Taxonomy" id="156981"/>
    <lineage>
        <taxon>Bacteria</taxon>
        <taxon>Bacillati</taxon>
        <taxon>Actinomycetota</taxon>
        <taxon>Actinomycetes</taxon>
        <taxon>Micrococcales</taxon>
        <taxon>Cellulomonadaceae</taxon>
        <taxon>Cellulomonas</taxon>
    </lineage>
</organism>
<dbReference type="EMBL" id="SZYE01000194">
    <property type="protein sequence ID" value="TKR22387.1"/>
    <property type="molecule type" value="Genomic_DNA"/>
</dbReference>
<evidence type="ECO:0000256" key="1">
    <source>
        <dbReference type="ARBA" id="ARBA00022722"/>
    </source>
</evidence>
<evidence type="ECO:0000313" key="6">
    <source>
        <dbReference type="EMBL" id="TKR22387.1"/>
    </source>
</evidence>
<dbReference type="Gene3D" id="3.40.50.1010">
    <property type="entry name" value="5'-nuclease"/>
    <property type="match status" value="1"/>
</dbReference>
<dbReference type="InterPro" id="IPR029060">
    <property type="entry name" value="PIN-like_dom_sf"/>
</dbReference>
<dbReference type="Pfam" id="PF01850">
    <property type="entry name" value="PIN"/>
    <property type="match status" value="1"/>
</dbReference>
<dbReference type="Proteomes" id="UP000308121">
    <property type="component" value="Unassembled WGS sequence"/>
</dbReference>
<dbReference type="OrthoDB" id="5143352at2"/>
<dbReference type="SUPFAM" id="SSF88723">
    <property type="entry name" value="PIN domain-like"/>
    <property type="match status" value="1"/>
</dbReference>
<dbReference type="InterPro" id="IPR002716">
    <property type="entry name" value="PIN_dom"/>
</dbReference>
<dbReference type="GO" id="GO:0046872">
    <property type="term" value="F:metal ion binding"/>
    <property type="evidence" value="ECO:0007669"/>
    <property type="project" value="UniProtKB-KW"/>
</dbReference>
<dbReference type="AlphaFoldDB" id="A0A7Z8JWN4"/>
<evidence type="ECO:0000256" key="2">
    <source>
        <dbReference type="ARBA" id="ARBA00022723"/>
    </source>
</evidence>
<feature type="domain" description="PIN" evidence="5">
    <location>
        <begin position="6"/>
        <end position="120"/>
    </location>
</feature>
<evidence type="ECO:0000259" key="5">
    <source>
        <dbReference type="Pfam" id="PF01850"/>
    </source>
</evidence>
<accession>A0A7Z8JWN4</accession>
<keyword evidence="4" id="KW-0460">Magnesium</keyword>
<keyword evidence="3" id="KW-0378">Hydrolase</keyword>
<sequence length="141" mass="15167">MRGVRVYADGSALVRYLPFPDHSVDWQRWAEQHEADLLVTSMSLSELRHAAATAPAHVRARARDAAERLEVVRFSDQAVGAAAMTTAVLSPFASLHLGVALAHPDVTGFASYDVRLASVAAIHGLTVVSPGLPDRWWDAAA</sequence>
<gene>
    <name evidence="6" type="ORF">FA014_16740</name>
</gene>